<dbReference type="Proteomes" id="UP000241394">
    <property type="component" value="Chromosome LG3"/>
</dbReference>
<dbReference type="GO" id="GO:0007229">
    <property type="term" value="P:integrin-mediated signaling pathway"/>
    <property type="evidence" value="ECO:0007669"/>
    <property type="project" value="UniProtKB-KW"/>
</dbReference>
<reference evidence="2" key="2">
    <citation type="journal article" date="2018" name="BMC Genomics">
        <title>A manually annotated Actinidia chinensis var. chinensis (kiwifruit) genome highlights the challenges associated with draft genomes and gene prediction in plants.</title>
        <authorList>
            <person name="Pilkington S.M."/>
            <person name="Crowhurst R."/>
            <person name="Hilario E."/>
            <person name="Nardozza S."/>
            <person name="Fraser L."/>
            <person name="Peng Y."/>
            <person name="Gunaseelan K."/>
            <person name="Simpson R."/>
            <person name="Tahir J."/>
            <person name="Deroles S.C."/>
            <person name="Templeton K."/>
            <person name="Luo Z."/>
            <person name="Davy M."/>
            <person name="Cheng C."/>
            <person name="McNeilage M."/>
            <person name="Scaglione D."/>
            <person name="Liu Y."/>
            <person name="Zhang Q."/>
            <person name="Datson P."/>
            <person name="De Silva N."/>
            <person name="Gardiner S.E."/>
            <person name="Bassett H."/>
            <person name="Chagne D."/>
            <person name="McCallum J."/>
            <person name="Dzierzon H."/>
            <person name="Deng C."/>
            <person name="Wang Y.Y."/>
            <person name="Barron L."/>
            <person name="Manako K."/>
            <person name="Bowen J."/>
            <person name="Foster T.M."/>
            <person name="Erridge Z.A."/>
            <person name="Tiffin H."/>
            <person name="Waite C.N."/>
            <person name="Davies K.M."/>
            <person name="Grierson E.P."/>
            <person name="Laing W.A."/>
            <person name="Kirk R."/>
            <person name="Chen X."/>
            <person name="Wood M."/>
            <person name="Montefiori M."/>
            <person name="Brummell D.A."/>
            <person name="Schwinn K.E."/>
            <person name="Catanach A."/>
            <person name="Fullerton C."/>
            <person name="Li D."/>
            <person name="Meiyalaghan S."/>
            <person name="Nieuwenhuizen N."/>
            <person name="Read N."/>
            <person name="Prakash R."/>
            <person name="Hunter D."/>
            <person name="Zhang H."/>
            <person name="McKenzie M."/>
            <person name="Knabel M."/>
            <person name="Harris A."/>
            <person name="Allan A.C."/>
            <person name="Gleave A."/>
            <person name="Chen A."/>
            <person name="Janssen B.J."/>
            <person name="Plunkett B."/>
            <person name="Ampomah-Dwamena C."/>
            <person name="Voogd C."/>
            <person name="Leif D."/>
            <person name="Lafferty D."/>
            <person name="Souleyre E.J.F."/>
            <person name="Varkonyi-Gasic E."/>
            <person name="Gambi F."/>
            <person name="Hanley J."/>
            <person name="Yao J.L."/>
            <person name="Cheung J."/>
            <person name="David K.M."/>
            <person name="Warren B."/>
            <person name="Marsh K."/>
            <person name="Snowden K.C."/>
            <person name="Lin-Wang K."/>
            <person name="Brian L."/>
            <person name="Martinez-Sanchez M."/>
            <person name="Wang M."/>
            <person name="Ileperuma N."/>
            <person name="Macnee N."/>
            <person name="Campin R."/>
            <person name="McAtee P."/>
            <person name="Drummond R.S.M."/>
            <person name="Espley R.V."/>
            <person name="Ireland H.S."/>
            <person name="Wu R."/>
            <person name="Atkinson R.G."/>
            <person name="Karunairetnam S."/>
            <person name="Bulley S."/>
            <person name="Chunkath S."/>
            <person name="Hanley Z."/>
            <person name="Storey R."/>
            <person name="Thrimawithana A.H."/>
            <person name="Thomson S."/>
            <person name="David C."/>
            <person name="Testolin R."/>
            <person name="Huang H."/>
            <person name="Hellens R.P."/>
            <person name="Schaffer R.J."/>
        </authorList>
    </citation>
    <scope>NUCLEOTIDE SEQUENCE [LARGE SCALE GENOMIC DNA]</scope>
    <source>
        <strain evidence="2">cv. Red5</strain>
    </source>
</reference>
<gene>
    <name evidence="1" type="ORF">CEY00_Acc04114</name>
</gene>
<proteinExistence type="predicted"/>
<comment type="caution">
    <text evidence="1">The sequence shown here is derived from an EMBL/GenBank/DDBJ whole genome shotgun (WGS) entry which is preliminary data.</text>
</comment>
<dbReference type="Gramene" id="PSS33714">
    <property type="protein sequence ID" value="PSS33714"/>
    <property type="gene ID" value="CEY00_Acc04114"/>
</dbReference>
<accession>A0A2R6RUK3</accession>
<evidence type="ECO:0000313" key="2">
    <source>
        <dbReference type="Proteomes" id="UP000241394"/>
    </source>
</evidence>
<organism evidence="1 2">
    <name type="scientific">Actinidia chinensis var. chinensis</name>
    <name type="common">Chinese soft-hair kiwi</name>
    <dbReference type="NCBI Taxonomy" id="1590841"/>
    <lineage>
        <taxon>Eukaryota</taxon>
        <taxon>Viridiplantae</taxon>
        <taxon>Streptophyta</taxon>
        <taxon>Embryophyta</taxon>
        <taxon>Tracheophyta</taxon>
        <taxon>Spermatophyta</taxon>
        <taxon>Magnoliopsida</taxon>
        <taxon>eudicotyledons</taxon>
        <taxon>Gunneridae</taxon>
        <taxon>Pentapetalae</taxon>
        <taxon>asterids</taxon>
        <taxon>Ericales</taxon>
        <taxon>Actinidiaceae</taxon>
        <taxon>Actinidia</taxon>
    </lineage>
</organism>
<protein>
    <submittedName>
        <fullName evidence="1">Integrin beta-like protein</fullName>
    </submittedName>
</protein>
<dbReference type="InParanoid" id="A0A2R6RUK3"/>
<keyword evidence="1" id="KW-0401">Integrin</keyword>
<keyword evidence="2" id="KW-1185">Reference proteome</keyword>
<reference evidence="1 2" key="1">
    <citation type="submission" date="2017-07" db="EMBL/GenBank/DDBJ databases">
        <title>An improved, manually edited Actinidia chinensis var. chinensis (kiwifruit) genome highlights the challenges associated with draft genomes and gene prediction in plants.</title>
        <authorList>
            <person name="Pilkington S."/>
            <person name="Crowhurst R."/>
            <person name="Hilario E."/>
            <person name="Nardozza S."/>
            <person name="Fraser L."/>
            <person name="Peng Y."/>
            <person name="Gunaseelan K."/>
            <person name="Simpson R."/>
            <person name="Tahir J."/>
            <person name="Deroles S."/>
            <person name="Templeton K."/>
            <person name="Luo Z."/>
            <person name="Davy M."/>
            <person name="Cheng C."/>
            <person name="Mcneilage M."/>
            <person name="Scaglione D."/>
            <person name="Liu Y."/>
            <person name="Zhang Q."/>
            <person name="Datson P."/>
            <person name="De Silva N."/>
            <person name="Gardiner S."/>
            <person name="Bassett H."/>
            <person name="Chagne D."/>
            <person name="Mccallum J."/>
            <person name="Dzierzon H."/>
            <person name="Deng C."/>
            <person name="Wang Y.-Y."/>
            <person name="Barron N."/>
            <person name="Manako K."/>
            <person name="Bowen J."/>
            <person name="Foster T."/>
            <person name="Erridge Z."/>
            <person name="Tiffin H."/>
            <person name="Waite C."/>
            <person name="Davies K."/>
            <person name="Grierson E."/>
            <person name="Laing W."/>
            <person name="Kirk R."/>
            <person name="Chen X."/>
            <person name="Wood M."/>
            <person name="Montefiori M."/>
            <person name="Brummell D."/>
            <person name="Schwinn K."/>
            <person name="Catanach A."/>
            <person name="Fullerton C."/>
            <person name="Li D."/>
            <person name="Meiyalaghan S."/>
            <person name="Nieuwenhuizen N."/>
            <person name="Read N."/>
            <person name="Prakash R."/>
            <person name="Hunter D."/>
            <person name="Zhang H."/>
            <person name="Mckenzie M."/>
            <person name="Knabel M."/>
            <person name="Harris A."/>
            <person name="Allan A."/>
            <person name="Chen A."/>
            <person name="Janssen B."/>
            <person name="Plunkett B."/>
            <person name="Dwamena C."/>
            <person name="Voogd C."/>
            <person name="Leif D."/>
            <person name="Lafferty D."/>
            <person name="Souleyre E."/>
            <person name="Varkonyi-Gasic E."/>
            <person name="Gambi F."/>
            <person name="Hanley J."/>
            <person name="Yao J.-L."/>
            <person name="Cheung J."/>
            <person name="David K."/>
            <person name="Warren B."/>
            <person name="Marsh K."/>
            <person name="Snowden K."/>
            <person name="Lin-Wang K."/>
            <person name="Brian L."/>
            <person name="Martinez-Sanchez M."/>
            <person name="Wang M."/>
            <person name="Ileperuma N."/>
            <person name="Macnee N."/>
            <person name="Campin R."/>
            <person name="Mcatee P."/>
            <person name="Drummond R."/>
            <person name="Espley R."/>
            <person name="Ireland H."/>
            <person name="Wu R."/>
            <person name="Atkinson R."/>
            <person name="Karunairetnam S."/>
            <person name="Bulley S."/>
            <person name="Chunkath S."/>
            <person name="Hanley Z."/>
            <person name="Storey R."/>
            <person name="Thrimawithana A."/>
            <person name="Thomson S."/>
            <person name="David C."/>
            <person name="Testolin R."/>
        </authorList>
    </citation>
    <scope>NUCLEOTIDE SEQUENCE [LARGE SCALE GENOMIC DNA]</scope>
    <source>
        <strain evidence="2">cv. Red5</strain>
        <tissue evidence="1">Young leaf</tissue>
    </source>
</reference>
<dbReference type="EMBL" id="NKQK01000003">
    <property type="protein sequence ID" value="PSS33714.1"/>
    <property type="molecule type" value="Genomic_DNA"/>
</dbReference>
<sequence length="103" mass="11896">MIVIDSRDRDNSNSGSDFWKSEIEVYVHSQVLRIREEDSYLAEDIGVSLSAKSKVYASDTYHFDRRHRHRAIYCSHMNVEVFSRPILPPSPLGGKMKAANRVR</sequence>
<evidence type="ECO:0000313" key="1">
    <source>
        <dbReference type="EMBL" id="PSS33714.1"/>
    </source>
</evidence>
<dbReference type="AlphaFoldDB" id="A0A2R6RUK3"/>
<name>A0A2R6RUK3_ACTCC</name>
<dbReference type="OrthoDB" id="1649103at2759"/>